<dbReference type="Proteomes" id="UP000249016">
    <property type="component" value="Unassembled WGS sequence"/>
</dbReference>
<keyword evidence="2" id="KW-1185">Reference proteome</keyword>
<comment type="caution">
    <text evidence="1">The sequence shown here is derived from an EMBL/GenBank/DDBJ whole genome shotgun (WGS) entry which is preliminary data.</text>
</comment>
<evidence type="ECO:0000313" key="2">
    <source>
        <dbReference type="Proteomes" id="UP000249016"/>
    </source>
</evidence>
<gene>
    <name evidence="1" type="ORF">HMF3257_10520</name>
</gene>
<evidence type="ECO:0000313" key="1">
    <source>
        <dbReference type="EMBL" id="RAI74595.1"/>
    </source>
</evidence>
<dbReference type="EMBL" id="QLII01000001">
    <property type="protein sequence ID" value="RAI74595.1"/>
    <property type="molecule type" value="Genomic_DNA"/>
</dbReference>
<protein>
    <submittedName>
        <fullName evidence="1">Uncharacterized protein</fullName>
    </submittedName>
</protein>
<reference evidence="1 2" key="1">
    <citation type="submission" date="2018-06" db="EMBL/GenBank/DDBJ databases">
        <title>Spirosoma sp. HMF3257 Genome sequencing and assembly.</title>
        <authorList>
            <person name="Kang H."/>
            <person name="Cha I."/>
            <person name="Kim H."/>
            <person name="Kang J."/>
            <person name="Joh K."/>
        </authorList>
    </citation>
    <scope>NUCLEOTIDE SEQUENCE [LARGE SCALE GENOMIC DNA]</scope>
    <source>
        <strain evidence="1 2">HMF3257</strain>
    </source>
</reference>
<name>A0A327NIE3_9BACT</name>
<sequence>MVLGHCFESAYLFNKLTKEELGIFQFYGDPSCGLVGKNNDWCLVGGEVLVIKGLLNHTLWVVNDLKDIYGLKLIDEYKALVLTDPWAESSAIWLLTIDFSSLSKPLGVSKVRDFNDYFNKPYSEVVIW</sequence>
<proteinExistence type="predicted"/>
<accession>A0A327NIE3</accession>
<dbReference type="AlphaFoldDB" id="A0A327NIE3"/>
<organism evidence="1 2">
    <name type="scientific">Spirosoma telluris</name>
    <dbReference type="NCBI Taxonomy" id="2183553"/>
    <lineage>
        <taxon>Bacteria</taxon>
        <taxon>Pseudomonadati</taxon>
        <taxon>Bacteroidota</taxon>
        <taxon>Cytophagia</taxon>
        <taxon>Cytophagales</taxon>
        <taxon>Cytophagaceae</taxon>
        <taxon>Spirosoma</taxon>
    </lineage>
</organism>